<feature type="compositionally biased region" description="Acidic residues" evidence="2">
    <location>
        <begin position="257"/>
        <end position="273"/>
    </location>
</feature>
<name>A0A5A7PMB3_STRAF</name>
<dbReference type="Proteomes" id="UP000325081">
    <property type="component" value="Unassembled WGS sequence"/>
</dbReference>
<evidence type="ECO:0000313" key="3">
    <source>
        <dbReference type="EMBL" id="GER33487.1"/>
    </source>
</evidence>
<sequence length="331" mass="37844">MNFGTNFMKLVEKLDSLNSKDENKAMVGVCESQPPTLEDKLKLTQEKLKISNQNLASAVKDKVTLRNKAKKTRKLLNKTNEQLKQALAAQKADKEHYMSALENYRQELLPNLVRKHLVTPVEDFIRSQHKAVKIENEKLKSQIEDLRLENREARQEIDGLNISIELTRNDLKDSLSRSEDEVALKNHEIYLLKNLLKKSNVEFLEMKEVGKSLRKAISDEQLKYLSVIEMLREREATLVAKVEALSNPPHETIADKNEDDDDFDEEDESEYDIVSDWTSSEQTKSDENAGMWESLEVDNGGDSGSELEGNVMIKKKSKPLFGKIGSLLLRK</sequence>
<protein>
    <submittedName>
        <fullName evidence="3">Uncharacterized protein</fullName>
    </submittedName>
</protein>
<comment type="caution">
    <text evidence="3">The sequence shown here is derived from an EMBL/GenBank/DDBJ whole genome shotgun (WGS) entry which is preliminary data.</text>
</comment>
<accession>A0A5A7PMB3</accession>
<organism evidence="3 4">
    <name type="scientific">Striga asiatica</name>
    <name type="common">Asiatic witchweed</name>
    <name type="synonym">Buchnera asiatica</name>
    <dbReference type="NCBI Taxonomy" id="4170"/>
    <lineage>
        <taxon>Eukaryota</taxon>
        <taxon>Viridiplantae</taxon>
        <taxon>Streptophyta</taxon>
        <taxon>Embryophyta</taxon>
        <taxon>Tracheophyta</taxon>
        <taxon>Spermatophyta</taxon>
        <taxon>Magnoliopsida</taxon>
        <taxon>eudicotyledons</taxon>
        <taxon>Gunneridae</taxon>
        <taxon>Pentapetalae</taxon>
        <taxon>asterids</taxon>
        <taxon>lamiids</taxon>
        <taxon>Lamiales</taxon>
        <taxon>Orobanchaceae</taxon>
        <taxon>Buchnereae</taxon>
        <taxon>Striga</taxon>
    </lineage>
</organism>
<feature type="region of interest" description="Disordered" evidence="2">
    <location>
        <begin position="249"/>
        <end position="306"/>
    </location>
</feature>
<keyword evidence="4" id="KW-1185">Reference proteome</keyword>
<evidence type="ECO:0000313" key="4">
    <source>
        <dbReference type="Proteomes" id="UP000325081"/>
    </source>
</evidence>
<feature type="coiled-coil region" evidence="1">
    <location>
        <begin position="62"/>
        <end position="170"/>
    </location>
</feature>
<keyword evidence="1" id="KW-0175">Coiled coil</keyword>
<reference evidence="4" key="1">
    <citation type="journal article" date="2019" name="Curr. Biol.">
        <title>Genome Sequence of Striga asiatica Provides Insight into the Evolution of Plant Parasitism.</title>
        <authorList>
            <person name="Yoshida S."/>
            <person name="Kim S."/>
            <person name="Wafula E.K."/>
            <person name="Tanskanen J."/>
            <person name="Kim Y.M."/>
            <person name="Honaas L."/>
            <person name="Yang Z."/>
            <person name="Spallek T."/>
            <person name="Conn C.E."/>
            <person name="Ichihashi Y."/>
            <person name="Cheong K."/>
            <person name="Cui S."/>
            <person name="Der J.P."/>
            <person name="Gundlach H."/>
            <person name="Jiao Y."/>
            <person name="Hori C."/>
            <person name="Ishida J.K."/>
            <person name="Kasahara H."/>
            <person name="Kiba T."/>
            <person name="Kim M.S."/>
            <person name="Koo N."/>
            <person name="Laohavisit A."/>
            <person name="Lee Y.H."/>
            <person name="Lumba S."/>
            <person name="McCourt P."/>
            <person name="Mortimer J.C."/>
            <person name="Mutuku J.M."/>
            <person name="Nomura T."/>
            <person name="Sasaki-Sekimoto Y."/>
            <person name="Seto Y."/>
            <person name="Wang Y."/>
            <person name="Wakatake T."/>
            <person name="Sakakibara H."/>
            <person name="Demura T."/>
            <person name="Yamaguchi S."/>
            <person name="Yoneyama K."/>
            <person name="Manabe R.I."/>
            <person name="Nelson D.C."/>
            <person name="Schulman A.H."/>
            <person name="Timko M.P."/>
            <person name="dePamphilis C.W."/>
            <person name="Choi D."/>
            <person name="Shirasu K."/>
        </authorList>
    </citation>
    <scope>NUCLEOTIDE SEQUENCE [LARGE SCALE GENOMIC DNA]</scope>
    <source>
        <strain evidence="4">cv. UVA1</strain>
    </source>
</reference>
<evidence type="ECO:0000256" key="2">
    <source>
        <dbReference type="SAM" id="MobiDB-lite"/>
    </source>
</evidence>
<dbReference type="AlphaFoldDB" id="A0A5A7PMB3"/>
<proteinExistence type="predicted"/>
<gene>
    <name evidence="3" type="ORF">STAS_09624</name>
</gene>
<evidence type="ECO:0000256" key="1">
    <source>
        <dbReference type="SAM" id="Coils"/>
    </source>
</evidence>
<dbReference type="EMBL" id="BKCP01004738">
    <property type="protein sequence ID" value="GER33487.1"/>
    <property type="molecule type" value="Genomic_DNA"/>
</dbReference>